<comment type="caution">
    <text evidence="2">The sequence shown here is derived from an EMBL/GenBank/DDBJ whole genome shotgun (WGS) entry which is preliminary data.</text>
</comment>
<keyword evidence="3" id="KW-1185">Reference proteome</keyword>
<dbReference type="EMBL" id="JACHLC010000010">
    <property type="protein sequence ID" value="MBB6372744.1"/>
    <property type="molecule type" value="Genomic_DNA"/>
</dbReference>
<keyword evidence="1" id="KW-0732">Signal</keyword>
<feature type="signal peptide" evidence="1">
    <location>
        <begin position="1"/>
        <end position="18"/>
    </location>
</feature>
<protein>
    <submittedName>
        <fullName evidence="2">Uncharacterized protein</fullName>
    </submittedName>
</protein>
<evidence type="ECO:0000313" key="2">
    <source>
        <dbReference type="EMBL" id="MBB6372744.1"/>
    </source>
</evidence>
<name>A0A841N791_9FLAO</name>
<dbReference type="Proteomes" id="UP000589738">
    <property type="component" value="Unassembled WGS sequence"/>
</dbReference>
<evidence type="ECO:0000313" key="3">
    <source>
        <dbReference type="Proteomes" id="UP000589738"/>
    </source>
</evidence>
<proteinExistence type="predicted"/>
<accession>A0A841N791</accession>
<evidence type="ECO:0000256" key="1">
    <source>
        <dbReference type="SAM" id="SignalP"/>
    </source>
</evidence>
<feature type="chain" id="PRO_5032753549" evidence="1">
    <location>
        <begin position="19"/>
        <end position="263"/>
    </location>
</feature>
<dbReference type="RefSeq" id="WP_184167726.1">
    <property type="nucleotide sequence ID" value="NZ_JACHLC010000010.1"/>
</dbReference>
<reference evidence="2 3" key="1">
    <citation type="submission" date="2020-08" db="EMBL/GenBank/DDBJ databases">
        <title>Functional genomics of gut bacteria from endangered species of beetles.</title>
        <authorList>
            <person name="Carlos-Shanley C."/>
        </authorList>
    </citation>
    <scope>NUCLEOTIDE SEQUENCE [LARGE SCALE GENOMIC DNA]</scope>
    <source>
        <strain evidence="2 3">S00136</strain>
    </source>
</reference>
<dbReference type="AlphaFoldDB" id="A0A841N791"/>
<sequence>MKTIFLGMLMFPGGFIFAQTGNFGINTDQPVAKFDIVSKDNSGSTKALKISNSNLNEKITVLSNGNIGINSASPGSQLNIDPGSTTKSALKINTISTTNGRQNADINYNIFSPLAADDSGNVFTQTDIRSNDNAITFDGSYTTSGATNKILCTVNSGSILGFTVYTPFFQGQNGVGVSKYATVTWSRGSGFIIGAKGHDFGNNNVNNLTLTGSGTNKLTFDVQNGDDLIFEITGGNLVYRQVDSNTGTGRSEPFNILKSFRSK</sequence>
<gene>
    <name evidence="2" type="ORF">HNP36_003863</name>
</gene>
<organism evidence="2 3">
    <name type="scientific">Chryseobacterium shigense</name>
    <dbReference type="NCBI Taxonomy" id="297244"/>
    <lineage>
        <taxon>Bacteria</taxon>
        <taxon>Pseudomonadati</taxon>
        <taxon>Bacteroidota</taxon>
        <taxon>Flavobacteriia</taxon>
        <taxon>Flavobacteriales</taxon>
        <taxon>Weeksellaceae</taxon>
        <taxon>Chryseobacterium group</taxon>
        <taxon>Chryseobacterium</taxon>
    </lineage>
</organism>